<proteinExistence type="inferred from homology"/>
<accession>A0A315ZHC9</accession>
<dbReference type="SUPFAM" id="SSF51182">
    <property type="entry name" value="RmlC-like cupins"/>
    <property type="match status" value="1"/>
</dbReference>
<dbReference type="RefSeq" id="WP_109616471.1">
    <property type="nucleotide sequence ID" value="NZ_QGDO01000001.1"/>
</dbReference>
<feature type="domain" description="Pirin N-terminal" evidence="3">
    <location>
        <begin position="47"/>
        <end position="112"/>
    </location>
</feature>
<reference evidence="4 5" key="1">
    <citation type="submission" date="2018-03" db="EMBL/GenBank/DDBJ databases">
        <title>Genomic Encyclopedia of Archaeal and Bacterial Type Strains, Phase II (KMG-II): from individual species to whole genera.</title>
        <authorList>
            <person name="Goeker M."/>
        </authorList>
    </citation>
    <scope>NUCLEOTIDE SEQUENCE [LARGE SCALE GENOMIC DNA]</scope>
    <source>
        <strain evidence="4 5">DSM 28229</strain>
    </source>
</reference>
<evidence type="ECO:0000313" key="4">
    <source>
        <dbReference type="EMBL" id="PWJ45015.1"/>
    </source>
</evidence>
<evidence type="ECO:0000313" key="5">
    <source>
        <dbReference type="Proteomes" id="UP000245535"/>
    </source>
</evidence>
<comment type="similarity">
    <text evidence="1 2">Belongs to the pirin family.</text>
</comment>
<dbReference type="InterPro" id="IPR014710">
    <property type="entry name" value="RmlC-like_jellyroll"/>
</dbReference>
<evidence type="ECO:0000259" key="3">
    <source>
        <dbReference type="Pfam" id="PF02678"/>
    </source>
</evidence>
<evidence type="ECO:0000256" key="2">
    <source>
        <dbReference type="RuleBase" id="RU003457"/>
    </source>
</evidence>
<protein>
    <submittedName>
        <fullName evidence="4">Redox-sensitive bicupin YhaK (Pirin superfamily)</fullName>
    </submittedName>
</protein>
<dbReference type="EMBL" id="QGDO01000001">
    <property type="protein sequence ID" value="PWJ45015.1"/>
    <property type="molecule type" value="Genomic_DNA"/>
</dbReference>
<dbReference type="InterPro" id="IPR012093">
    <property type="entry name" value="Pirin"/>
</dbReference>
<dbReference type="AlphaFoldDB" id="A0A315ZHC9"/>
<dbReference type="OrthoDB" id="9780903at2"/>
<name>A0A315ZHC9_SEDFL</name>
<dbReference type="InterPro" id="IPR003829">
    <property type="entry name" value="Pirin_N_dom"/>
</dbReference>
<dbReference type="Gene3D" id="2.60.120.10">
    <property type="entry name" value="Jelly Rolls"/>
    <property type="match status" value="1"/>
</dbReference>
<dbReference type="PANTHER" id="PTHR43212">
    <property type="entry name" value="QUERCETIN 2,3-DIOXYGENASE"/>
    <property type="match status" value="1"/>
</dbReference>
<dbReference type="Proteomes" id="UP000245535">
    <property type="component" value="Unassembled WGS sequence"/>
</dbReference>
<keyword evidence="5" id="KW-1185">Reference proteome</keyword>
<dbReference type="PANTHER" id="PTHR43212:SF3">
    <property type="entry name" value="QUERCETIN 2,3-DIOXYGENASE"/>
    <property type="match status" value="1"/>
</dbReference>
<comment type="caution">
    <text evidence="4">The sequence shown here is derived from an EMBL/GenBank/DDBJ whole genome shotgun (WGS) entry which is preliminary data.</text>
</comment>
<gene>
    <name evidence="4" type="ORF">BC781_1011413</name>
</gene>
<organism evidence="4 5">
    <name type="scientific">Sediminitomix flava</name>
    <dbReference type="NCBI Taxonomy" id="379075"/>
    <lineage>
        <taxon>Bacteria</taxon>
        <taxon>Pseudomonadati</taxon>
        <taxon>Bacteroidota</taxon>
        <taxon>Cytophagia</taxon>
        <taxon>Cytophagales</taxon>
        <taxon>Flammeovirgaceae</taxon>
        <taxon>Sediminitomix</taxon>
    </lineage>
</organism>
<dbReference type="Pfam" id="PF02678">
    <property type="entry name" value="Pirin"/>
    <property type="match status" value="1"/>
</dbReference>
<evidence type="ECO:0000256" key="1">
    <source>
        <dbReference type="ARBA" id="ARBA00008416"/>
    </source>
</evidence>
<sequence length="241" mass="27363">MELKIKSKQAQHAVELFGGRLKENKPLAGDPLYSNLIYWAHVEAPEEGTFPMHPHEGIEILTFIFEGGLEHYDTASDIWTPLLAGGVQQIQAGNGVYHSEKYIKGSRAFQIWFDPDFNKSLNKSASYKDFQAEEFSWARENNLEVMNYVGENAPIQTDAEGISVKRYKLTEGIHQIVLDENSVYSVYLMKGSVKIEGQVMLKDAFTKIEDKAEFEIKSSEESELFVLASPKNVSYKRISDR</sequence>
<dbReference type="InterPro" id="IPR011051">
    <property type="entry name" value="RmlC_Cupin_sf"/>
</dbReference>